<dbReference type="Gene3D" id="3.90.1150.10">
    <property type="entry name" value="Aspartate Aminotransferase, domain 1"/>
    <property type="match status" value="1"/>
</dbReference>
<evidence type="ECO:0000256" key="3">
    <source>
        <dbReference type="ARBA" id="ARBA00022605"/>
    </source>
</evidence>
<keyword evidence="5" id="KW-0554">One-carbon metabolism</keyword>
<dbReference type="GO" id="GO:0004372">
    <property type="term" value="F:glycine hydroxymethyltransferase activity"/>
    <property type="evidence" value="ECO:0007669"/>
    <property type="project" value="UniProtKB-EC"/>
</dbReference>
<feature type="domain" description="Serine hydroxymethyltransferase-like" evidence="7">
    <location>
        <begin position="30"/>
        <end position="405"/>
    </location>
</feature>
<dbReference type="GO" id="GO:0035999">
    <property type="term" value="P:tetrahydrofolate interconversion"/>
    <property type="evidence" value="ECO:0007669"/>
    <property type="project" value="UniProtKB-UniRule"/>
</dbReference>
<dbReference type="Pfam" id="PF00464">
    <property type="entry name" value="SHMT"/>
    <property type="match status" value="1"/>
</dbReference>
<dbReference type="SUPFAM" id="SSF53383">
    <property type="entry name" value="PLP-dependent transferases"/>
    <property type="match status" value="1"/>
</dbReference>
<dbReference type="InterPro" id="IPR015421">
    <property type="entry name" value="PyrdxlP-dep_Trfase_major"/>
</dbReference>
<feature type="binding site" evidence="5">
    <location>
        <begin position="147"/>
        <end position="149"/>
    </location>
    <ligand>
        <name>(6S)-5,6,7,8-tetrahydrofolate</name>
        <dbReference type="ChEBI" id="CHEBI:57453"/>
    </ligand>
</feature>
<dbReference type="PANTHER" id="PTHR11680">
    <property type="entry name" value="SERINE HYDROXYMETHYLTRANSFERASE"/>
    <property type="match status" value="1"/>
</dbReference>
<evidence type="ECO:0000313" key="8">
    <source>
        <dbReference type="EMBL" id="SCM82426.1"/>
    </source>
</evidence>
<comment type="caution">
    <text evidence="5">Lacks conserved residue(s) required for the propagation of feature annotation.</text>
</comment>
<comment type="similarity">
    <text evidence="5">Belongs to the SHMT family.</text>
</comment>
<protein>
    <recommendedName>
        <fullName evidence="5">Probable serine hydroxymethyltransferase</fullName>
        <shortName evidence="5">SHMT</shortName>
        <shortName evidence="5">Serine methylase</shortName>
        <ecNumber evidence="5">2.1.2.1</ecNumber>
    </recommendedName>
</protein>
<evidence type="ECO:0000256" key="4">
    <source>
        <dbReference type="ARBA" id="ARBA00022898"/>
    </source>
</evidence>
<proteinExistence type="inferred from homology"/>
<sequence>MEKETKMQILEPGYFSYKVRVKPETTMQMLERFDPVMAKLLQQEEDRQTNTLGLIASENYASPLATFLEGSVFTNKNTEGYPGRRFVGGCEFADEVENLAIERLKQLFGCEHANLQAANATIGNISILHGLLQRGDTILSMSLSHGGHLSHGAAFHVSGKMFNVVQYGVSQETERIDLEEVKQLAQQHNPKMIICGASSYPRLIDYAGFAAIAKSVGAFLWVDCAHDVGLIAAGVIPSPVPHADVVSFSTQKTLRGPRGCGVILCRQALADKIDRAVFPNIQGGPKMDMIAARAVLFKECMSEEFKLYSKQVLLNAQALAQGCLSQGLRLITGGTDTHLIVADVTPLIPSGKEAEDVLNSVGIVTNKNMIPFDALPPNVSSGIRIGSPFLTTRGVKEAEMYEVGVLVGKVLQNHNQPEVLAEIRRQVAGIAEKYPLFAEEWLPR</sequence>
<comment type="subunit">
    <text evidence="5">Homodimer.</text>
</comment>
<dbReference type="InterPro" id="IPR001085">
    <property type="entry name" value="Ser_HO-MeTrfase"/>
</dbReference>
<comment type="function">
    <text evidence="5">Catalyzes the reversible interconversion of serine and glycine with tetrahydrofolate (THF) serving as the one-carbon carrier. This reaction serves as the major source of one-carbon groups required for the biosynthesis of purines, thymidylate, methionine, and other important biomolecules.</text>
</comment>
<keyword evidence="8" id="KW-0489">Methyltransferase</keyword>
<feature type="binding site" evidence="5">
    <location>
        <position position="143"/>
    </location>
    <ligand>
        <name>(6S)-5,6,7,8-tetrahydrofolate</name>
        <dbReference type="ChEBI" id="CHEBI:57453"/>
    </ligand>
</feature>
<comment type="cofactor">
    <cofactor evidence="1 5 6">
        <name>pyridoxal 5'-phosphate</name>
        <dbReference type="ChEBI" id="CHEBI:597326"/>
    </cofactor>
</comment>
<dbReference type="PIRSF" id="PIRSF000412">
    <property type="entry name" value="SHMT"/>
    <property type="match status" value="1"/>
</dbReference>
<dbReference type="GO" id="GO:0019264">
    <property type="term" value="P:glycine biosynthetic process from serine"/>
    <property type="evidence" value="ECO:0007669"/>
    <property type="project" value="InterPro"/>
</dbReference>
<dbReference type="InterPro" id="IPR049943">
    <property type="entry name" value="Ser_HO-MeTrfase-like"/>
</dbReference>
<dbReference type="EC" id="2.1.2.1" evidence="5"/>
<reference evidence="8" key="1">
    <citation type="submission" date="2016-08" db="EMBL/GenBank/DDBJ databases">
        <authorList>
            <person name="Seilhamer J.J."/>
        </authorList>
    </citation>
    <scope>NUCLEOTIDE SEQUENCE</scope>
    <source>
        <strain evidence="8">86</strain>
    </source>
</reference>
<keyword evidence="3" id="KW-0028">Amino-acid biosynthesis</keyword>
<keyword evidence="4 5" id="KW-0663">Pyridoxal phosphate</keyword>
<dbReference type="AlphaFoldDB" id="A0A212LY31"/>
<dbReference type="Gene3D" id="3.40.640.10">
    <property type="entry name" value="Type I PLP-dependent aspartate aminotransferase-like (Major domain)"/>
    <property type="match status" value="1"/>
</dbReference>
<dbReference type="InterPro" id="IPR015424">
    <property type="entry name" value="PyrdxlP-dep_Trfase"/>
</dbReference>
<comment type="pathway">
    <text evidence="5">One-carbon metabolism; tetrahydrofolate interconversion.</text>
</comment>
<evidence type="ECO:0000256" key="6">
    <source>
        <dbReference type="PIRSR" id="PIRSR000412-50"/>
    </source>
</evidence>
<dbReference type="RefSeq" id="WP_353867148.1">
    <property type="nucleotide sequence ID" value="NZ_LT608335.1"/>
</dbReference>
<dbReference type="NCBIfam" id="NF000586">
    <property type="entry name" value="PRK00011.1"/>
    <property type="match status" value="1"/>
</dbReference>
<keyword evidence="2 5" id="KW-0963">Cytoplasm</keyword>
<accession>A0A212LY31</accession>
<keyword evidence="5 8" id="KW-0808">Transferase</keyword>
<dbReference type="GO" id="GO:0030170">
    <property type="term" value="F:pyridoxal phosphate binding"/>
    <property type="evidence" value="ECO:0007669"/>
    <property type="project" value="UniProtKB-UniRule"/>
</dbReference>
<dbReference type="GO" id="GO:0032259">
    <property type="term" value="P:methylation"/>
    <property type="evidence" value="ECO:0007669"/>
    <property type="project" value="UniProtKB-KW"/>
</dbReference>
<evidence type="ECO:0000256" key="5">
    <source>
        <dbReference type="HAMAP-Rule" id="MF_00051"/>
    </source>
</evidence>
<dbReference type="HAMAP" id="MF_00051">
    <property type="entry name" value="SHMT"/>
    <property type="match status" value="1"/>
</dbReference>
<feature type="modified residue" description="N6-(pyridoxal phosphate)lysine" evidence="5 6">
    <location>
        <position position="252"/>
    </location>
</feature>
<evidence type="ECO:0000256" key="1">
    <source>
        <dbReference type="ARBA" id="ARBA00001933"/>
    </source>
</evidence>
<name>A0A212LY31_9FIRM</name>
<dbReference type="InterPro" id="IPR039429">
    <property type="entry name" value="SHMT-like_dom"/>
</dbReference>
<dbReference type="CDD" id="cd00378">
    <property type="entry name" value="SHMT"/>
    <property type="match status" value="1"/>
</dbReference>
<dbReference type="UniPathway" id="UPA00193"/>
<comment type="catalytic activity">
    <reaction evidence="5">
        <text>(6R)-5,10-methylene-5,6,7,8-tetrahydrofolate + glycine + H2O = (6S)-5,6,7,8-tetrahydrofolate + L-serine</text>
        <dbReference type="Rhea" id="RHEA:15481"/>
        <dbReference type="ChEBI" id="CHEBI:15377"/>
        <dbReference type="ChEBI" id="CHEBI:15636"/>
        <dbReference type="ChEBI" id="CHEBI:33384"/>
        <dbReference type="ChEBI" id="CHEBI:57305"/>
        <dbReference type="ChEBI" id="CHEBI:57453"/>
        <dbReference type="EC" id="2.1.2.1"/>
    </reaction>
</comment>
<dbReference type="InterPro" id="IPR015422">
    <property type="entry name" value="PyrdxlP-dep_Trfase_small"/>
</dbReference>
<dbReference type="EMBL" id="FMJE01000005">
    <property type="protein sequence ID" value="SCM82426.1"/>
    <property type="molecule type" value="Genomic_DNA"/>
</dbReference>
<dbReference type="GO" id="GO:0008168">
    <property type="term" value="F:methyltransferase activity"/>
    <property type="evidence" value="ECO:0007669"/>
    <property type="project" value="UniProtKB-KW"/>
</dbReference>
<dbReference type="PANTHER" id="PTHR11680:SF50">
    <property type="entry name" value="SERINE HYDROXYMETHYLTRANSFERASE"/>
    <property type="match status" value="1"/>
</dbReference>
<dbReference type="GO" id="GO:0005829">
    <property type="term" value="C:cytosol"/>
    <property type="evidence" value="ECO:0007669"/>
    <property type="project" value="TreeGrafter"/>
</dbReference>
<evidence type="ECO:0000259" key="7">
    <source>
        <dbReference type="Pfam" id="PF00464"/>
    </source>
</evidence>
<organism evidence="8">
    <name type="scientific">uncultured Sporomusa sp</name>
    <dbReference type="NCBI Taxonomy" id="307249"/>
    <lineage>
        <taxon>Bacteria</taxon>
        <taxon>Bacillati</taxon>
        <taxon>Bacillota</taxon>
        <taxon>Negativicutes</taxon>
        <taxon>Selenomonadales</taxon>
        <taxon>Sporomusaceae</taxon>
        <taxon>Sporomusa</taxon>
        <taxon>environmental samples</taxon>
    </lineage>
</organism>
<evidence type="ECO:0000256" key="2">
    <source>
        <dbReference type="ARBA" id="ARBA00022490"/>
    </source>
</evidence>
<gene>
    <name evidence="5 8" type="primary">glyA</name>
    <name evidence="8" type="ORF">KL86SPO_50197</name>
</gene>
<comment type="subcellular location">
    <subcellularLocation>
        <location evidence="5">Cytoplasm</location>
    </subcellularLocation>
</comment>